<feature type="domain" description="DUF7918" evidence="2">
    <location>
        <begin position="7"/>
        <end position="233"/>
    </location>
</feature>
<feature type="compositionally biased region" description="Acidic residues" evidence="1">
    <location>
        <begin position="302"/>
        <end position="313"/>
    </location>
</feature>
<reference evidence="3" key="1">
    <citation type="submission" date="2022-10" db="EMBL/GenBank/DDBJ databases">
        <title>Culturing micro-colonial fungi from biological soil crusts in the Mojave desert and describing Neophaeococcomyces mojavensis, and introducing the new genera and species Taxawa tesnikishii.</title>
        <authorList>
            <person name="Kurbessoian T."/>
            <person name="Stajich J.E."/>
        </authorList>
    </citation>
    <scope>NUCLEOTIDE SEQUENCE</scope>
    <source>
        <strain evidence="3">TK_41</strain>
    </source>
</reference>
<evidence type="ECO:0000259" key="2">
    <source>
        <dbReference type="Pfam" id="PF25534"/>
    </source>
</evidence>
<dbReference type="EMBL" id="JAPDRK010000008">
    <property type="protein sequence ID" value="KAJ9609585.1"/>
    <property type="molecule type" value="Genomic_DNA"/>
</dbReference>
<organism evidence="3 4">
    <name type="scientific">Cladophialophora chaetospira</name>
    <dbReference type="NCBI Taxonomy" id="386627"/>
    <lineage>
        <taxon>Eukaryota</taxon>
        <taxon>Fungi</taxon>
        <taxon>Dikarya</taxon>
        <taxon>Ascomycota</taxon>
        <taxon>Pezizomycotina</taxon>
        <taxon>Eurotiomycetes</taxon>
        <taxon>Chaetothyriomycetidae</taxon>
        <taxon>Chaetothyriales</taxon>
        <taxon>Herpotrichiellaceae</taxon>
        <taxon>Cladophialophora</taxon>
    </lineage>
</organism>
<evidence type="ECO:0000313" key="4">
    <source>
        <dbReference type="Proteomes" id="UP001172673"/>
    </source>
</evidence>
<dbReference type="PANTHER" id="PTHR36223">
    <property type="entry name" value="BETA-LACTAMASE-TYPE TRANSPEPTIDASE FOLD DOMAIN CONTAINING PROTEIN"/>
    <property type="match status" value="1"/>
</dbReference>
<proteinExistence type="predicted"/>
<dbReference type="PANTHER" id="PTHR36223:SF1">
    <property type="entry name" value="TRANSCRIPTION ELONGATION FACTOR EAF N-TERMINAL DOMAIN-CONTAINING PROTEIN"/>
    <property type="match status" value="1"/>
</dbReference>
<keyword evidence="4" id="KW-1185">Reference proteome</keyword>
<gene>
    <name evidence="3" type="ORF">H2200_005912</name>
</gene>
<protein>
    <recommendedName>
        <fullName evidence="2">DUF7918 domain-containing protein</fullName>
    </recommendedName>
</protein>
<evidence type="ECO:0000313" key="3">
    <source>
        <dbReference type="EMBL" id="KAJ9609585.1"/>
    </source>
</evidence>
<name>A0AA39CIS0_9EURO</name>
<evidence type="ECO:0000256" key="1">
    <source>
        <dbReference type="SAM" id="MobiDB-lite"/>
    </source>
</evidence>
<feature type="compositionally biased region" description="Basic and acidic residues" evidence="1">
    <location>
        <begin position="258"/>
        <end position="277"/>
    </location>
</feature>
<dbReference type="InterPro" id="IPR057678">
    <property type="entry name" value="DUF7918"/>
</dbReference>
<sequence length="329" mass="37308">MAILDKFEAQVFVDGIRAEEFDDDDENAGVLPVVKEITKYVEAVSGANFEFKFFAETSYNFTGEDAISFDVYVDGERITGKFLRESDFSKAKSRGLRAETNSSGKYSKEATGMKLYKFEFADLETRDMERTDDINTFKTKYGDLGTFRIEIWRIKLLQKYETNNTTIKDVGTVPEKALKGRPLDVATRLAPVAVSGTNYTYGSASVGKEPLAVIKFKYRTRRALQSLLILERSPTPVPLEERPIEELTREEMAELLTKQRERGSEVKEERNLKRERSPTFTNARPLKSSKGNNGETIFHLDSDDEDGTDDDDVKEVPAPKRTVEIVDLI</sequence>
<accession>A0AA39CIS0</accession>
<dbReference type="AlphaFoldDB" id="A0AA39CIS0"/>
<dbReference type="Pfam" id="PF25534">
    <property type="entry name" value="DUF7918"/>
    <property type="match status" value="1"/>
</dbReference>
<feature type="region of interest" description="Disordered" evidence="1">
    <location>
        <begin position="258"/>
        <end position="321"/>
    </location>
</feature>
<comment type="caution">
    <text evidence="3">The sequence shown here is derived from an EMBL/GenBank/DDBJ whole genome shotgun (WGS) entry which is preliminary data.</text>
</comment>
<dbReference type="Proteomes" id="UP001172673">
    <property type="component" value="Unassembled WGS sequence"/>
</dbReference>